<sequence>MYFGSSPSYMKKESSQSPFWGFHFTGRKERKESQRRYKLGATGRRVRSIEKGREQKGFPFAIWVGGGRQGSGSNHDSVTQLCGLHSFCPTLLSLLVPSEQY</sequence>
<accession>A0ABN9ZXC2</accession>
<dbReference type="EMBL" id="OY882859">
    <property type="protein sequence ID" value="CAK6441700.1"/>
    <property type="molecule type" value="Genomic_DNA"/>
</dbReference>
<keyword evidence="2" id="KW-1185">Reference proteome</keyword>
<organism evidence="1 2">
    <name type="scientific">Pipistrellus nathusii</name>
    <name type="common">Nathusius' pipistrelle</name>
    <dbReference type="NCBI Taxonomy" id="59473"/>
    <lineage>
        <taxon>Eukaryota</taxon>
        <taxon>Metazoa</taxon>
        <taxon>Chordata</taxon>
        <taxon>Craniata</taxon>
        <taxon>Vertebrata</taxon>
        <taxon>Euteleostomi</taxon>
        <taxon>Mammalia</taxon>
        <taxon>Eutheria</taxon>
        <taxon>Laurasiatheria</taxon>
        <taxon>Chiroptera</taxon>
        <taxon>Yangochiroptera</taxon>
        <taxon>Vespertilionidae</taxon>
        <taxon>Pipistrellus</taxon>
    </lineage>
</organism>
<evidence type="ECO:0000313" key="1">
    <source>
        <dbReference type="EMBL" id="CAK6441700.1"/>
    </source>
</evidence>
<gene>
    <name evidence="1" type="ORF">MPIPNATIZW_LOCUS10006</name>
</gene>
<dbReference type="Proteomes" id="UP001314169">
    <property type="component" value="Chromosome 2"/>
</dbReference>
<protein>
    <submittedName>
        <fullName evidence="1">Uncharacterized protein</fullName>
    </submittedName>
</protein>
<proteinExistence type="predicted"/>
<reference evidence="1" key="1">
    <citation type="submission" date="2023-12" db="EMBL/GenBank/DDBJ databases">
        <authorList>
            <person name="Brown T."/>
        </authorList>
    </citation>
    <scope>NUCLEOTIDE SEQUENCE</scope>
</reference>
<name>A0ABN9ZXC2_PIPNA</name>
<evidence type="ECO:0000313" key="2">
    <source>
        <dbReference type="Proteomes" id="UP001314169"/>
    </source>
</evidence>